<evidence type="ECO:0000256" key="1">
    <source>
        <dbReference type="SAM" id="SignalP"/>
    </source>
</evidence>
<feature type="signal peptide" evidence="1">
    <location>
        <begin position="1"/>
        <end position="22"/>
    </location>
</feature>
<dbReference type="EMBL" id="BBMS01000010">
    <property type="protein sequence ID" value="GAL25492.1"/>
    <property type="molecule type" value="Genomic_DNA"/>
</dbReference>
<feature type="chain" id="PRO_5045078404" description="YHS domain-containing protein" evidence="1">
    <location>
        <begin position="23"/>
        <end position="148"/>
    </location>
</feature>
<dbReference type="Proteomes" id="UP000029223">
    <property type="component" value="Unassembled WGS sequence"/>
</dbReference>
<sequence length="148" mass="16946">MKLFRLALPVFLWLALTATAHAVEPVYSDFFGKAIRGYDPVAYFTEGKPVKGDSDYTYSWNDAEWYFSSQENLSLFTANPEKYAPQYGGYCAWAVSKGYTAKIDPNAWYIHNDKLYLNYSRSVQSTWQQDIPGNIASADKNWPQLLNN</sequence>
<keyword evidence="1" id="KW-0732">Signal</keyword>
<accession>A0ABQ0J9U1</accession>
<evidence type="ECO:0000313" key="3">
    <source>
        <dbReference type="EMBL" id="GAL25492.1"/>
    </source>
</evidence>
<comment type="caution">
    <text evidence="3">The sequence shown here is derived from an EMBL/GenBank/DDBJ whole genome shotgun (WGS) entry which is preliminary data.</text>
</comment>
<evidence type="ECO:0000259" key="2">
    <source>
        <dbReference type="Pfam" id="PF04945"/>
    </source>
</evidence>
<keyword evidence="4" id="KW-1185">Reference proteome</keyword>
<organism evidence="3 4">
    <name type="scientific">Vibrio variabilis</name>
    <dbReference type="NCBI Taxonomy" id="990271"/>
    <lineage>
        <taxon>Bacteria</taxon>
        <taxon>Pseudomonadati</taxon>
        <taxon>Pseudomonadota</taxon>
        <taxon>Gammaproteobacteria</taxon>
        <taxon>Vibrionales</taxon>
        <taxon>Vibrionaceae</taxon>
        <taxon>Vibrio</taxon>
    </lineage>
</organism>
<name>A0ABQ0J9U1_9VIBR</name>
<proteinExistence type="predicted"/>
<dbReference type="NCBIfam" id="NF041384">
    <property type="entry name" value="YHS_seleno_dom"/>
    <property type="match status" value="1"/>
</dbReference>
<evidence type="ECO:0000313" key="4">
    <source>
        <dbReference type="Proteomes" id="UP000029223"/>
    </source>
</evidence>
<reference evidence="4" key="1">
    <citation type="submission" date="2014-09" db="EMBL/GenBank/DDBJ databases">
        <title>Vibrio variabilis JCM 19239. (C206) whole genome shotgun sequence.</title>
        <authorList>
            <person name="Sawabe T."/>
            <person name="Meirelles P."/>
            <person name="Nakanishi M."/>
            <person name="Sayaka M."/>
            <person name="Hattori M."/>
            <person name="Ohkuma M."/>
        </authorList>
    </citation>
    <scope>NUCLEOTIDE SEQUENCE [LARGE SCALE GENOMIC DNA]</scope>
    <source>
        <strain evidence="4">JCM 19239</strain>
    </source>
</reference>
<protein>
    <recommendedName>
        <fullName evidence="2">YHS domain-containing protein</fullName>
    </recommendedName>
</protein>
<feature type="domain" description="YHS" evidence="2">
    <location>
        <begin position="41"/>
        <end position="87"/>
    </location>
</feature>
<gene>
    <name evidence="3" type="ORF">JCM19239_3766</name>
</gene>
<dbReference type="InterPro" id="IPR007029">
    <property type="entry name" value="YHS_dom"/>
</dbReference>
<dbReference type="Pfam" id="PF04945">
    <property type="entry name" value="YHS"/>
    <property type="match status" value="1"/>
</dbReference>
<reference evidence="4" key="2">
    <citation type="submission" date="2014-09" db="EMBL/GenBank/DDBJ databases">
        <authorList>
            <consortium name="NBRP consortium"/>
            <person name="Sawabe T."/>
            <person name="Meirelles P."/>
            <person name="Nakanishi M."/>
            <person name="Sayaka M."/>
            <person name="Hattori M."/>
            <person name="Ohkuma M."/>
        </authorList>
    </citation>
    <scope>NUCLEOTIDE SEQUENCE [LARGE SCALE GENOMIC DNA]</scope>
    <source>
        <strain evidence="4">JCM 19239</strain>
    </source>
</reference>